<dbReference type="EMBL" id="PKMF04000145">
    <property type="protein sequence ID" value="KAK7847212.1"/>
    <property type="molecule type" value="Genomic_DNA"/>
</dbReference>
<reference evidence="7 8" key="1">
    <citation type="journal article" date="2018" name="Sci. Data">
        <title>The draft genome sequence of cork oak.</title>
        <authorList>
            <person name="Ramos A.M."/>
            <person name="Usie A."/>
            <person name="Barbosa P."/>
            <person name="Barros P.M."/>
            <person name="Capote T."/>
            <person name="Chaves I."/>
            <person name="Simoes F."/>
            <person name="Abreu I."/>
            <person name="Carrasquinho I."/>
            <person name="Faro C."/>
            <person name="Guimaraes J.B."/>
            <person name="Mendonca D."/>
            <person name="Nobrega F."/>
            <person name="Rodrigues L."/>
            <person name="Saibo N.J.M."/>
            <person name="Varela M.C."/>
            <person name="Egas C."/>
            <person name="Matos J."/>
            <person name="Miguel C.M."/>
            <person name="Oliveira M.M."/>
            <person name="Ricardo C.P."/>
            <person name="Goncalves S."/>
        </authorList>
    </citation>
    <scope>NUCLEOTIDE SEQUENCE [LARGE SCALE GENOMIC DNA]</scope>
    <source>
        <strain evidence="8">cv. HL8</strain>
    </source>
</reference>
<dbReference type="AlphaFoldDB" id="A0AAW0L7Y8"/>
<dbReference type="GO" id="GO:0016853">
    <property type="term" value="F:isomerase activity"/>
    <property type="evidence" value="ECO:0007669"/>
    <property type="project" value="UniProtKB-KW"/>
</dbReference>
<sequence length="138" mass="15283">MDLWQDLMLLVFLSVIAALISLPIPTIAPVFGHAAGLILVLGHYYVLMRRHRGFLYMSEVDLAITLPDYFSALLRSKISCRDIMVDAQCGEVLYIPGVMTPTEVYPISALGGSWYISALKRPFHHISMVVSQGITIGC</sequence>
<comment type="caution">
    <text evidence="7">The sequence shown here is derived from an EMBL/GenBank/DDBJ whole genome shotgun (WGS) entry which is preliminary data.</text>
</comment>
<comment type="similarity">
    <text evidence="2">Belongs to the KHG/KDPG aldolase family.</text>
</comment>
<dbReference type="InterPro" id="IPR013785">
    <property type="entry name" value="Aldolase_TIM"/>
</dbReference>
<evidence type="ECO:0000313" key="7">
    <source>
        <dbReference type="EMBL" id="KAK7847212.1"/>
    </source>
</evidence>
<name>A0AAW0L7Y8_QUESU</name>
<dbReference type="PANTHER" id="PTHR30246">
    <property type="entry name" value="2-KETO-3-DEOXY-6-PHOSPHOGLUCONATE ALDOLASE"/>
    <property type="match status" value="1"/>
</dbReference>
<dbReference type="SUPFAM" id="SSF52096">
    <property type="entry name" value="ClpP/crotonase"/>
    <property type="match status" value="1"/>
</dbReference>
<keyword evidence="6" id="KW-0472">Membrane</keyword>
<evidence type="ECO:0000256" key="6">
    <source>
        <dbReference type="SAM" id="Phobius"/>
    </source>
</evidence>
<organism evidence="7 8">
    <name type="scientific">Quercus suber</name>
    <name type="common">Cork oak</name>
    <dbReference type="NCBI Taxonomy" id="58331"/>
    <lineage>
        <taxon>Eukaryota</taxon>
        <taxon>Viridiplantae</taxon>
        <taxon>Streptophyta</taxon>
        <taxon>Embryophyta</taxon>
        <taxon>Tracheophyta</taxon>
        <taxon>Spermatophyta</taxon>
        <taxon>Magnoliopsida</taxon>
        <taxon>eudicotyledons</taxon>
        <taxon>Gunneridae</taxon>
        <taxon>Pentapetalae</taxon>
        <taxon>rosids</taxon>
        <taxon>fabids</taxon>
        <taxon>Fagales</taxon>
        <taxon>Fagaceae</taxon>
        <taxon>Quercus</taxon>
    </lineage>
</organism>
<comment type="subunit">
    <text evidence="3">Homotrimer.</text>
</comment>
<evidence type="ECO:0000256" key="5">
    <source>
        <dbReference type="ARBA" id="ARBA00023277"/>
    </source>
</evidence>
<accession>A0AAW0L7Y8</accession>
<keyword evidence="5" id="KW-0119">Carbohydrate metabolism</keyword>
<feature type="transmembrane region" description="Helical" evidence="6">
    <location>
        <begin position="7"/>
        <end position="24"/>
    </location>
</feature>
<proteinExistence type="inferred from homology"/>
<evidence type="ECO:0000256" key="1">
    <source>
        <dbReference type="ARBA" id="ARBA00004761"/>
    </source>
</evidence>
<evidence type="ECO:0000256" key="3">
    <source>
        <dbReference type="ARBA" id="ARBA00011233"/>
    </source>
</evidence>
<dbReference type="GO" id="GO:0016829">
    <property type="term" value="F:lyase activity"/>
    <property type="evidence" value="ECO:0007669"/>
    <property type="project" value="UniProtKB-KW"/>
</dbReference>
<evidence type="ECO:0000256" key="4">
    <source>
        <dbReference type="ARBA" id="ARBA00023239"/>
    </source>
</evidence>
<protein>
    <submittedName>
        <fullName evidence="7">Enoyl-coa delta isomerase 1</fullName>
    </submittedName>
</protein>
<keyword evidence="6" id="KW-1133">Transmembrane helix</keyword>
<keyword evidence="4" id="KW-0456">Lyase</keyword>
<keyword evidence="8" id="KW-1185">Reference proteome</keyword>
<dbReference type="InterPro" id="IPR029045">
    <property type="entry name" value="ClpP/crotonase-like_dom_sf"/>
</dbReference>
<dbReference type="InterPro" id="IPR000887">
    <property type="entry name" value="Aldlse_KDPG_KHG"/>
</dbReference>
<comment type="pathway">
    <text evidence="1">Carbohydrate acid metabolism.</text>
</comment>
<feature type="transmembrane region" description="Helical" evidence="6">
    <location>
        <begin position="30"/>
        <end position="47"/>
    </location>
</feature>
<dbReference type="Gene3D" id="3.20.20.70">
    <property type="entry name" value="Aldolase class I"/>
    <property type="match status" value="1"/>
</dbReference>
<dbReference type="PANTHER" id="PTHR30246:SF1">
    <property type="entry name" value="2-DEHYDRO-3-DEOXY-6-PHOSPHOGALACTONATE ALDOLASE-RELATED"/>
    <property type="match status" value="1"/>
</dbReference>
<gene>
    <name evidence="7" type="primary">ECI1_0</name>
    <name evidence="7" type="ORF">CFP56_006989</name>
</gene>
<dbReference type="SUPFAM" id="SSF51569">
    <property type="entry name" value="Aldolase"/>
    <property type="match status" value="1"/>
</dbReference>
<keyword evidence="6" id="KW-0812">Transmembrane</keyword>
<keyword evidence="7" id="KW-0413">Isomerase</keyword>
<evidence type="ECO:0000313" key="8">
    <source>
        <dbReference type="Proteomes" id="UP000237347"/>
    </source>
</evidence>
<evidence type="ECO:0000256" key="2">
    <source>
        <dbReference type="ARBA" id="ARBA00006906"/>
    </source>
</evidence>
<dbReference type="Proteomes" id="UP000237347">
    <property type="component" value="Unassembled WGS sequence"/>
</dbReference>